<dbReference type="InterPro" id="IPR021889">
    <property type="entry name" value="DUF3500"/>
</dbReference>
<evidence type="ECO:0000256" key="1">
    <source>
        <dbReference type="SAM" id="MobiDB-lite"/>
    </source>
</evidence>
<evidence type="ECO:0008006" key="4">
    <source>
        <dbReference type="Google" id="ProtNLM"/>
    </source>
</evidence>
<reference evidence="2 3" key="1">
    <citation type="submission" date="2019-02" db="EMBL/GenBank/DDBJ databases">
        <title>Deep-cultivation of Planctomycetes and their phenomic and genomic characterization uncovers novel biology.</title>
        <authorList>
            <person name="Wiegand S."/>
            <person name="Jogler M."/>
            <person name="Boedeker C."/>
            <person name="Pinto D."/>
            <person name="Vollmers J."/>
            <person name="Rivas-Marin E."/>
            <person name="Kohn T."/>
            <person name="Peeters S.H."/>
            <person name="Heuer A."/>
            <person name="Rast P."/>
            <person name="Oberbeckmann S."/>
            <person name="Bunk B."/>
            <person name="Jeske O."/>
            <person name="Meyerdierks A."/>
            <person name="Storesund J.E."/>
            <person name="Kallscheuer N."/>
            <person name="Luecker S."/>
            <person name="Lage O.M."/>
            <person name="Pohl T."/>
            <person name="Merkel B.J."/>
            <person name="Hornburger P."/>
            <person name="Mueller R.-W."/>
            <person name="Bruemmer F."/>
            <person name="Labrenz M."/>
            <person name="Spormann A.M."/>
            <person name="Op den Camp H."/>
            <person name="Overmann J."/>
            <person name="Amann R."/>
            <person name="Jetten M.S.M."/>
            <person name="Mascher T."/>
            <person name="Medema M.H."/>
            <person name="Devos D.P."/>
            <person name="Kaster A.-K."/>
            <person name="Ovreas L."/>
            <person name="Rohde M."/>
            <person name="Galperin M.Y."/>
            <person name="Jogler C."/>
        </authorList>
    </citation>
    <scope>NUCLEOTIDE SEQUENCE [LARGE SCALE GENOMIC DNA]</scope>
    <source>
        <strain evidence="2 3">ElP</strain>
    </source>
</reference>
<dbReference type="KEGG" id="tpla:ElP_44280"/>
<protein>
    <recommendedName>
        <fullName evidence="4">DUF3500 domain-containing protein</fullName>
    </recommendedName>
</protein>
<dbReference type="OrthoDB" id="240568at2"/>
<feature type="region of interest" description="Disordered" evidence="1">
    <location>
        <begin position="27"/>
        <end position="57"/>
    </location>
</feature>
<sequence>MPATPRDGRPTRRAFVRAVGASGLGAAAMPRIGVPSTGTRPESRGRSGGVVPMSPEPADSAVARLFGTLTTDQREAICFPHDHPLRSRVEHNWAIVGPTIGDLEGAQRELCREILRGITSEDGFDRFMRQMGDDSGGFEAYHVALFGTPGTVTPFEWVLTGRHVTLRADGDRSGGWPFGGPIFYGHAPAPVVEVGGRSRNVWWDQAERADALFRSLDGDRRARALAESPLAPGPGGERGIRVGDLDGRQKRMVLGLIGAMLSPFSEASRAGVLALLDSAGGIDPLRLTDYGGGGAAGGRIRDVWKVEGPAFSWHFHGTPHVHAWVDFAGQAPGGRA</sequence>
<organism evidence="2 3">
    <name type="scientific">Tautonia plasticadhaerens</name>
    <dbReference type="NCBI Taxonomy" id="2527974"/>
    <lineage>
        <taxon>Bacteria</taxon>
        <taxon>Pseudomonadati</taxon>
        <taxon>Planctomycetota</taxon>
        <taxon>Planctomycetia</taxon>
        <taxon>Isosphaerales</taxon>
        <taxon>Isosphaeraceae</taxon>
        <taxon>Tautonia</taxon>
    </lineage>
</organism>
<dbReference type="PROSITE" id="PS51318">
    <property type="entry name" value="TAT"/>
    <property type="match status" value="1"/>
</dbReference>
<dbReference type="Pfam" id="PF12006">
    <property type="entry name" value="DUF3500"/>
    <property type="match status" value="1"/>
</dbReference>
<dbReference type="InterPro" id="IPR006311">
    <property type="entry name" value="TAT_signal"/>
</dbReference>
<keyword evidence="3" id="KW-1185">Reference proteome</keyword>
<gene>
    <name evidence="2" type="ORF">ElP_44280</name>
</gene>
<evidence type="ECO:0000313" key="2">
    <source>
        <dbReference type="EMBL" id="QDV36502.1"/>
    </source>
</evidence>
<proteinExistence type="predicted"/>
<accession>A0A518H6N5</accession>
<name>A0A518H6N5_9BACT</name>
<dbReference type="AlphaFoldDB" id="A0A518H6N5"/>
<dbReference type="RefSeq" id="WP_145272856.1">
    <property type="nucleotide sequence ID" value="NZ_CP036426.1"/>
</dbReference>
<evidence type="ECO:0000313" key="3">
    <source>
        <dbReference type="Proteomes" id="UP000317835"/>
    </source>
</evidence>
<dbReference type="EMBL" id="CP036426">
    <property type="protein sequence ID" value="QDV36502.1"/>
    <property type="molecule type" value="Genomic_DNA"/>
</dbReference>
<dbReference type="Proteomes" id="UP000317835">
    <property type="component" value="Chromosome"/>
</dbReference>